<dbReference type="InterPro" id="IPR036651">
    <property type="entry name" value="Gln_synt_N_sf"/>
</dbReference>
<gene>
    <name evidence="9" type="ORF">BGW36DRAFT_390483</name>
</gene>
<dbReference type="PROSITE" id="PS51987">
    <property type="entry name" value="GS_CATALYTIC"/>
    <property type="match status" value="1"/>
</dbReference>
<reference evidence="9" key="1">
    <citation type="submission" date="2021-12" db="EMBL/GenBank/DDBJ databases">
        <title>Convergent genome expansion in fungi linked to evolution of root-endophyte symbiosis.</title>
        <authorList>
            <consortium name="DOE Joint Genome Institute"/>
            <person name="Ke Y.-H."/>
            <person name="Bonito G."/>
            <person name="Liao H.-L."/>
            <person name="Looney B."/>
            <person name="Rojas-Flechas A."/>
            <person name="Nash J."/>
            <person name="Hameed K."/>
            <person name="Schadt C."/>
            <person name="Martin F."/>
            <person name="Crous P.W."/>
            <person name="Miettinen O."/>
            <person name="Magnuson J.K."/>
            <person name="Labbe J."/>
            <person name="Jacobson D."/>
            <person name="Doktycz M.J."/>
            <person name="Veneault-Fourrey C."/>
            <person name="Kuo A."/>
            <person name="Mondo S."/>
            <person name="Calhoun S."/>
            <person name="Riley R."/>
            <person name="Ohm R."/>
            <person name="LaButti K."/>
            <person name="Andreopoulos B."/>
            <person name="Pangilinan J."/>
            <person name="Nolan M."/>
            <person name="Tritt A."/>
            <person name="Clum A."/>
            <person name="Lipzen A."/>
            <person name="Daum C."/>
            <person name="Barry K."/>
            <person name="Grigoriev I.V."/>
            <person name="Vilgalys R."/>
        </authorList>
    </citation>
    <scope>NUCLEOTIDE SEQUENCE</scope>
    <source>
        <strain evidence="9">PMI_201</strain>
    </source>
</reference>
<dbReference type="Gene3D" id="3.30.590.10">
    <property type="entry name" value="Glutamine synthetase/guanido kinase, catalytic domain"/>
    <property type="match status" value="1"/>
</dbReference>
<comment type="similarity">
    <text evidence="1 6 7">Belongs to the glutamine synthetase family.</text>
</comment>
<dbReference type="PANTHER" id="PTHR43785">
    <property type="entry name" value="GAMMA-GLUTAMYLPUTRESCINE SYNTHETASE"/>
    <property type="match status" value="1"/>
</dbReference>
<dbReference type="Gene3D" id="3.10.20.70">
    <property type="entry name" value="Glutamine synthetase, N-terminal domain"/>
    <property type="match status" value="1"/>
</dbReference>
<evidence type="ECO:0000256" key="7">
    <source>
        <dbReference type="RuleBase" id="RU000384"/>
    </source>
</evidence>
<dbReference type="GO" id="GO:0006576">
    <property type="term" value="P:biogenic amine metabolic process"/>
    <property type="evidence" value="ECO:0007669"/>
    <property type="project" value="UniProtKB-ARBA"/>
</dbReference>
<comment type="caution">
    <text evidence="9">The sequence shown here is derived from an EMBL/GenBank/DDBJ whole genome shotgun (WGS) entry which is preliminary data.</text>
</comment>
<keyword evidence="3" id="KW-0436">Ligase</keyword>
<proteinExistence type="inferred from homology"/>
<dbReference type="Pfam" id="PF00120">
    <property type="entry name" value="Gln-synt_C"/>
    <property type="match status" value="1"/>
</dbReference>
<dbReference type="SMART" id="SM01230">
    <property type="entry name" value="Gln-synt_C"/>
    <property type="match status" value="1"/>
</dbReference>
<evidence type="ECO:0000259" key="8">
    <source>
        <dbReference type="PROSITE" id="PS51987"/>
    </source>
</evidence>
<accession>A0AAD4PUM8</accession>
<evidence type="ECO:0000313" key="9">
    <source>
        <dbReference type="EMBL" id="KAH8690267.1"/>
    </source>
</evidence>
<evidence type="ECO:0000313" key="10">
    <source>
        <dbReference type="Proteomes" id="UP001201262"/>
    </source>
</evidence>
<dbReference type="GO" id="GO:0006542">
    <property type="term" value="P:glutamine biosynthetic process"/>
    <property type="evidence" value="ECO:0007669"/>
    <property type="project" value="InterPro"/>
</dbReference>
<dbReference type="FunFam" id="3.30.590.10:FF:000005">
    <property type="entry name" value="Probable glutamine synthetase"/>
    <property type="match status" value="1"/>
</dbReference>
<evidence type="ECO:0000256" key="4">
    <source>
        <dbReference type="ARBA" id="ARBA00022741"/>
    </source>
</evidence>
<dbReference type="InterPro" id="IPR014746">
    <property type="entry name" value="Gln_synth/guanido_kin_cat_dom"/>
</dbReference>
<protein>
    <recommendedName>
        <fullName evidence="2">Glutamine synthetase</fullName>
    </recommendedName>
</protein>
<evidence type="ECO:0000256" key="5">
    <source>
        <dbReference type="ARBA" id="ARBA00022840"/>
    </source>
</evidence>
<keyword evidence="5" id="KW-0067">ATP-binding</keyword>
<dbReference type="GeneID" id="70247772"/>
<name>A0AAD4PUM8_9EURO</name>
<sequence>MMTETQEITIENISTVLQNDTRIKVAGVDTDGVLRGKVMAKEKFLSTVENGFGFSSAIFGWDMHDELYTKTDATSTNEGYPDLTAIPDLRTFRRLISENNMPFFLLRFYIDGKPVPGCARGLLKSVADQLANDGYEAKAGVELEFMNFQTPSEDGYSDTSARRNVAKFLINHSPASLRPLSEGMFGYSLLRPLAVEQYFYDIFDGSEKFKCDIEGWHTESGPTFEAALRVRNIDEMADRVSLFKLLVKTIGIKHSITPCFMSKPLYGLPGNSGHIHLSLTDKQGNNLFARESIDNNAKWPDIAHLSTIGRQFLAGLLDAIPDMFILLAPTVNSYKRLVENYWAPVDLNWGFEDRMASVRLIAPPSCGAYATRFEIRIPGADINPHFALAALTAAGLRGIKKSLELNTPPLSALKKTGKPSVNLPRTLDLALKRFAAQESIAREVLGSPFVDFFAWTREHELKVWRETVTDWEFRRYIETI</sequence>
<dbReference type="AlphaFoldDB" id="A0AAD4PUM8"/>
<evidence type="ECO:0000256" key="6">
    <source>
        <dbReference type="PROSITE-ProRule" id="PRU01331"/>
    </source>
</evidence>
<dbReference type="EMBL" id="JAJTJA010000014">
    <property type="protein sequence ID" value="KAH8690267.1"/>
    <property type="molecule type" value="Genomic_DNA"/>
</dbReference>
<keyword evidence="4" id="KW-0547">Nucleotide-binding</keyword>
<dbReference type="PANTHER" id="PTHR43785:SF12">
    <property type="entry name" value="TYPE-1 GLUTAMINE SYNTHETASE 2"/>
    <property type="match status" value="1"/>
</dbReference>
<dbReference type="Proteomes" id="UP001201262">
    <property type="component" value="Unassembled WGS sequence"/>
</dbReference>
<evidence type="ECO:0000256" key="3">
    <source>
        <dbReference type="ARBA" id="ARBA00022598"/>
    </source>
</evidence>
<dbReference type="SUPFAM" id="SSF55931">
    <property type="entry name" value="Glutamine synthetase/guanido kinase"/>
    <property type="match status" value="1"/>
</dbReference>
<dbReference type="GO" id="GO:0005524">
    <property type="term" value="F:ATP binding"/>
    <property type="evidence" value="ECO:0007669"/>
    <property type="project" value="UniProtKB-KW"/>
</dbReference>
<feature type="domain" description="GS catalytic" evidence="8">
    <location>
        <begin position="119"/>
        <end position="480"/>
    </location>
</feature>
<keyword evidence="10" id="KW-1185">Reference proteome</keyword>
<evidence type="ECO:0000256" key="1">
    <source>
        <dbReference type="ARBA" id="ARBA00009897"/>
    </source>
</evidence>
<organism evidence="9 10">
    <name type="scientific">Talaromyces proteolyticus</name>
    <dbReference type="NCBI Taxonomy" id="1131652"/>
    <lineage>
        <taxon>Eukaryota</taxon>
        <taxon>Fungi</taxon>
        <taxon>Dikarya</taxon>
        <taxon>Ascomycota</taxon>
        <taxon>Pezizomycotina</taxon>
        <taxon>Eurotiomycetes</taxon>
        <taxon>Eurotiomycetidae</taxon>
        <taxon>Eurotiales</taxon>
        <taxon>Trichocomaceae</taxon>
        <taxon>Talaromyces</taxon>
        <taxon>Talaromyces sect. Bacilispori</taxon>
    </lineage>
</organism>
<dbReference type="InterPro" id="IPR008146">
    <property type="entry name" value="Gln_synth_cat_dom"/>
</dbReference>
<dbReference type="GO" id="GO:0004356">
    <property type="term" value="F:glutamine synthetase activity"/>
    <property type="evidence" value="ECO:0007669"/>
    <property type="project" value="InterPro"/>
</dbReference>
<evidence type="ECO:0000256" key="2">
    <source>
        <dbReference type="ARBA" id="ARBA00021364"/>
    </source>
</evidence>
<dbReference type="RefSeq" id="XP_046066550.1">
    <property type="nucleotide sequence ID" value="XM_046217485.1"/>
</dbReference>